<gene>
    <name evidence="1" type="primary">PmlGA01_130047700</name>
    <name evidence="1" type="ORF">PMLGA01_130047700</name>
</gene>
<accession>A0A1C3KFY1</accession>
<evidence type="ECO:0000313" key="2">
    <source>
        <dbReference type="Proteomes" id="UP000219799"/>
    </source>
</evidence>
<name>A0A1C3KFY1_PLAMA</name>
<dbReference type="Proteomes" id="UP000219799">
    <property type="component" value="Chromosome 13"/>
</dbReference>
<protein>
    <submittedName>
        <fullName evidence="1">Adenylyl cyclase alpha, putative</fullName>
    </submittedName>
</protein>
<reference evidence="1 2" key="1">
    <citation type="submission" date="2016-06" db="EMBL/GenBank/DDBJ databases">
        <authorList>
            <consortium name="Pathogen Informatics"/>
        </authorList>
    </citation>
    <scope>NUCLEOTIDE SEQUENCE [LARGE SCALE GENOMIC DNA]</scope>
    <source>
        <strain evidence="1">PmlGA01</strain>
    </source>
</reference>
<sequence>MQNRTNLKTIQKEKNDAEYLISLKSKRKLQNFINKKEINLREGGKQTLWDFTHLPYSELMKFINMNIPNGTKKDEEEIVLNDTIKELSTNKKKKKKEKISEV</sequence>
<dbReference type="EMBL" id="LT594501">
    <property type="protein sequence ID" value="SBT72556.1"/>
    <property type="molecule type" value="Genomic_DNA"/>
</dbReference>
<dbReference type="AlphaFoldDB" id="A0A1C3KFY1"/>
<proteinExistence type="predicted"/>
<dbReference type="VEuPathDB" id="PlasmoDB:PmUG01_13053700"/>
<evidence type="ECO:0000313" key="1">
    <source>
        <dbReference type="EMBL" id="SBT72556.1"/>
    </source>
</evidence>
<organism evidence="1 2">
    <name type="scientific">Plasmodium malariae</name>
    <dbReference type="NCBI Taxonomy" id="5858"/>
    <lineage>
        <taxon>Eukaryota</taxon>
        <taxon>Sar</taxon>
        <taxon>Alveolata</taxon>
        <taxon>Apicomplexa</taxon>
        <taxon>Aconoidasida</taxon>
        <taxon>Haemosporida</taxon>
        <taxon>Plasmodiidae</taxon>
        <taxon>Plasmodium</taxon>
        <taxon>Plasmodium (Plasmodium)</taxon>
    </lineage>
</organism>